<feature type="non-terminal residue" evidence="1">
    <location>
        <position position="85"/>
    </location>
</feature>
<feature type="non-terminal residue" evidence="1">
    <location>
        <position position="1"/>
    </location>
</feature>
<name>A0ABS8SAJ5_DATST</name>
<comment type="caution">
    <text evidence="1">The sequence shown here is derived from an EMBL/GenBank/DDBJ whole genome shotgun (WGS) entry which is preliminary data.</text>
</comment>
<sequence>IDFGVHLVKTTSDGRFIDSIESGVLFPLEKHIRFAFTTLQMNSGCPFEVGIVAGAKQSAIAARDRCSGSVMAIRSLLQRKIDNFI</sequence>
<proteinExistence type="predicted"/>
<evidence type="ECO:0000313" key="1">
    <source>
        <dbReference type="EMBL" id="MCD7455794.1"/>
    </source>
</evidence>
<evidence type="ECO:0000313" key="2">
    <source>
        <dbReference type="Proteomes" id="UP000823775"/>
    </source>
</evidence>
<keyword evidence="2" id="KW-1185">Reference proteome</keyword>
<reference evidence="1 2" key="1">
    <citation type="journal article" date="2021" name="BMC Genomics">
        <title>Datura genome reveals duplications of psychoactive alkaloid biosynthetic genes and high mutation rate following tissue culture.</title>
        <authorList>
            <person name="Rajewski A."/>
            <person name="Carter-House D."/>
            <person name="Stajich J."/>
            <person name="Litt A."/>
        </authorList>
    </citation>
    <scope>NUCLEOTIDE SEQUENCE [LARGE SCALE GENOMIC DNA]</scope>
    <source>
        <strain evidence="1">AR-01</strain>
    </source>
</reference>
<accession>A0ABS8SAJ5</accession>
<gene>
    <name evidence="1" type="ORF">HAX54_029648</name>
</gene>
<dbReference type="EMBL" id="JACEIK010000369">
    <property type="protein sequence ID" value="MCD7455794.1"/>
    <property type="molecule type" value="Genomic_DNA"/>
</dbReference>
<protein>
    <submittedName>
        <fullName evidence="1">Uncharacterized protein</fullName>
    </submittedName>
</protein>
<organism evidence="1 2">
    <name type="scientific">Datura stramonium</name>
    <name type="common">Jimsonweed</name>
    <name type="synonym">Common thornapple</name>
    <dbReference type="NCBI Taxonomy" id="4076"/>
    <lineage>
        <taxon>Eukaryota</taxon>
        <taxon>Viridiplantae</taxon>
        <taxon>Streptophyta</taxon>
        <taxon>Embryophyta</taxon>
        <taxon>Tracheophyta</taxon>
        <taxon>Spermatophyta</taxon>
        <taxon>Magnoliopsida</taxon>
        <taxon>eudicotyledons</taxon>
        <taxon>Gunneridae</taxon>
        <taxon>Pentapetalae</taxon>
        <taxon>asterids</taxon>
        <taxon>lamiids</taxon>
        <taxon>Solanales</taxon>
        <taxon>Solanaceae</taxon>
        <taxon>Solanoideae</taxon>
        <taxon>Datureae</taxon>
        <taxon>Datura</taxon>
    </lineage>
</organism>
<dbReference type="Proteomes" id="UP000823775">
    <property type="component" value="Unassembled WGS sequence"/>
</dbReference>